<protein>
    <recommendedName>
        <fullName evidence="2">Trematode PH-like domain-containing protein</fullName>
    </recommendedName>
</protein>
<dbReference type="AlphaFoldDB" id="A0A4S2LPW1"/>
<dbReference type="OrthoDB" id="6245487at2759"/>
<gene>
    <name evidence="3" type="ORF">CRM22_007173</name>
</gene>
<evidence type="ECO:0000256" key="1">
    <source>
        <dbReference type="SAM" id="MobiDB-lite"/>
    </source>
</evidence>
<evidence type="ECO:0000313" key="4">
    <source>
        <dbReference type="Proteomes" id="UP000308267"/>
    </source>
</evidence>
<dbReference type="InterPro" id="IPR057376">
    <property type="entry name" value="PH_trem"/>
</dbReference>
<feature type="region of interest" description="Disordered" evidence="1">
    <location>
        <begin position="199"/>
        <end position="259"/>
    </location>
</feature>
<accession>A0A4S2LPW1</accession>
<reference evidence="3 4" key="1">
    <citation type="journal article" date="2019" name="BMC Genomics">
        <title>New insights from Opisthorchis felineus genome: update on genomics of the epidemiologically important liver flukes.</title>
        <authorList>
            <person name="Ershov N.I."/>
            <person name="Mordvinov V.A."/>
            <person name="Prokhortchouk E.B."/>
            <person name="Pakharukova M.Y."/>
            <person name="Gunbin K.V."/>
            <person name="Ustyantsev K."/>
            <person name="Genaev M.A."/>
            <person name="Blinov A.G."/>
            <person name="Mazur A."/>
            <person name="Boulygina E."/>
            <person name="Tsygankova S."/>
            <person name="Khrameeva E."/>
            <person name="Chekanov N."/>
            <person name="Fan G."/>
            <person name="Xiao A."/>
            <person name="Zhang H."/>
            <person name="Xu X."/>
            <person name="Yang H."/>
            <person name="Solovyev V."/>
            <person name="Lee S.M."/>
            <person name="Liu X."/>
            <person name="Afonnikov D.A."/>
            <person name="Skryabin K.G."/>
        </authorList>
    </citation>
    <scope>NUCLEOTIDE SEQUENCE [LARGE SCALE GENOMIC DNA]</scope>
    <source>
        <strain evidence="3">AK-0245</strain>
        <tissue evidence="3">Whole organism</tissue>
    </source>
</reference>
<feature type="compositionally biased region" description="Pro residues" evidence="1">
    <location>
        <begin position="240"/>
        <end position="252"/>
    </location>
</feature>
<evidence type="ECO:0000313" key="3">
    <source>
        <dbReference type="EMBL" id="TGZ62918.1"/>
    </source>
</evidence>
<feature type="domain" description="Trematode PH-like" evidence="2">
    <location>
        <begin position="28"/>
        <end position="156"/>
    </location>
</feature>
<name>A0A4S2LPW1_OPIFE</name>
<sequence>MSKGKKHRDSAAPRGSTYIDGQLIHMATQQKLFFQTHLCTINRETLKPGVPFRKAEAERFMEKNLKKRQAHGIGNILEDRLTIEKHKSGGKDPFRTWVGYNEIVAIQRSKTKAEFFVLSVDSKSGQNYYEVYKCKTKEDAYKFENYIKQAMEDAEHRVRDGPAIAVVSVVEDPDLRRSMVHIDFQTSQDSLDEDYRTSTVFQNTSPTPPAGYSTPPKVRTPSPVPVPQVVYQPTVRAEAPRPPSPRRSPSPRPTKNINGLNDVTYIKYDPRTHYPRASLDGPIYMYLQRHENKYKSDQKRYNSTDLSYALQGCCWTGASKGYR</sequence>
<dbReference type="Pfam" id="PF25356">
    <property type="entry name" value="PH_trem"/>
    <property type="match status" value="1"/>
</dbReference>
<evidence type="ECO:0000259" key="2">
    <source>
        <dbReference type="Pfam" id="PF25356"/>
    </source>
</evidence>
<feature type="compositionally biased region" description="Low complexity" evidence="1">
    <location>
        <begin position="227"/>
        <end position="236"/>
    </location>
</feature>
<comment type="caution">
    <text evidence="3">The sequence shown here is derived from an EMBL/GenBank/DDBJ whole genome shotgun (WGS) entry which is preliminary data.</text>
</comment>
<dbReference type="EMBL" id="SJOL01007351">
    <property type="protein sequence ID" value="TGZ62918.1"/>
    <property type="molecule type" value="Genomic_DNA"/>
</dbReference>
<organism evidence="3 4">
    <name type="scientific">Opisthorchis felineus</name>
    <dbReference type="NCBI Taxonomy" id="147828"/>
    <lineage>
        <taxon>Eukaryota</taxon>
        <taxon>Metazoa</taxon>
        <taxon>Spiralia</taxon>
        <taxon>Lophotrochozoa</taxon>
        <taxon>Platyhelminthes</taxon>
        <taxon>Trematoda</taxon>
        <taxon>Digenea</taxon>
        <taxon>Opisthorchiida</taxon>
        <taxon>Opisthorchiata</taxon>
        <taxon>Opisthorchiidae</taxon>
        <taxon>Opisthorchis</taxon>
    </lineage>
</organism>
<dbReference type="Proteomes" id="UP000308267">
    <property type="component" value="Unassembled WGS sequence"/>
</dbReference>
<keyword evidence="4" id="KW-1185">Reference proteome</keyword>
<proteinExistence type="predicted"/>